<dbReference type="SUPFAM" id="SSF88713">
    <property type="entry name" value="Glycoside hydrolase/deacetylase"/>
    <property type="match status" value="1"/>
</dbReference>
<dbReference type="RefSeq" id="WP_268057099.1">
    <property type="nucleotide sequence ID" value="NZ_JAPOHA010000002.1"/>
</dbReference>
<protein>
    <submittedName>
        <fullName evidence="2">Polysaccharide deacetylase family protein</fullName>
    </submittedName>
</protein>
<dbReference type="Pfam" id="PF01522">
    <property type="entry name" value="Polysacc_deac_1"/>
    <property type="match status" value="1"/>
</dbReference>
<dbReference type="PANTHER" id="PTHR10587:SF128">
    <property type="entry name" value="POLYSACCHARIDE DEACETYLASE PDAB-RELATED"/>
    <property type="match status" value="1"/>
</dbReference>
<keyword evidence="3" id="KW-1185">Reference proteome</keyword>
<dbReference type="PROSITE" id="PS51677">
    <property type="entry name" value="NODB"/>
    <property type="match status" value="1"/>
</dbReference>
<dbReference type="InterPro" id="IPR011330">
    <property type="entry name" value="Glyco_hydro/deAcase_b/a-brl"/>
</dbReference>
<dbReference type="InterPro" id="IPR050248">
    <property type="entry name" value="Polysacc_deacetylase_ArnD"/>
</dbReference>
<name>A0ABT4BQB2_9FIRM</name>
<dbReference type="PANTHER" id="PTHR10587">
    <property type="entry name" value="GLYCOSYL TRANSFERASE-RELATED"/>
    <property type="match status" value="1"/>
</dbReference>
<evidence type="ECO:0000259" key="1">
    <source>
        <dbReference type="PROSITE" id="PS51677"/>
    </source>
</evidence>
<proteinExistence type="predicted"/>
<dbReference type="EMBL" id="JAPOHA010000002">
    <property type="protein sequence ID" value="MCY1713091.1"/>
    <property type="molecule type" value="Genomic_DNA"/>
</dbReference>
<accession>A0ABT4BQB2</accession>
<evidence type="ECO:0000313" key="2">
    <source>
        <dbReference type="EMBL" id="MCY1713091.1"/>
    </source>
</evidence>
<evidence type="ECO:0000313" key="3">
    <source>
        <dbReference type="Proteomes" id="UP001082703"/>
    </source>
</evidence>
<dbReference type="CDD" id="cd10917">
    <property type="entry name" value="CE4_NodB_like_6s_7s"/>
    <property type="match status" value="1"/>
</dbReference>
<comment type="caution">
    <text evidence="2">The sequence shown here is derived from an EMBL/GenBank/DDBJ whole genome shotgun (WGS) entry which is preliminary data.</text>
</comment>
<reference evidence="2 3" key="1">
    <citation type="submission" date="2022-11" db="EMBL/GenBank/DDBJ databases">
        <authorList>
            <person name="Caiyu Z."/>
        </authorList>
    </citation>
    <scope>NUCLEOTIDE SEQUENCE [LARGE SCALE GENOMIC DNA]</scope>
    <source>
        <strain evidence="2 3">YR-4</strain>
    </source>
</reference>
<dbReference type="Proteomes" id="UP001082703">
    <property type="component" value="Unassembled WGS sequence"/>
</dbReference>
<organism evidence="2 3">
    <name type="scientific">Caproiciproducens galactitolivorans</name>
    <dbReference type="NCBI Taxonomy" id="642589"/>
    <lineage>
        <taxon>Bacteria</taxon>
        <taxon>Bacillati</taxon>
        <taxon>Bacillota</taxon>
        <taxon>Clostridia</taxon>
        <taxon>Eubacteriales</taxon>
        <taxon>Acutalibacteraceae</taxon>
        <taxon>Caproiciproducens</taxon>
    </lineage>
</organism>
<feature type="domain" description="NodB homology" evidence="1">
    <location>
        <begin position="54"/>
        <end position="231"/>
    </location>
</feature>
<gene>
    <name evidence="2" type="ORF">OUY18_02325</name>
</gene>
<dbReference type="InterPro" id="IPR002509">
    <property type="entry name" value="NODB_dom"/>
</dbReference>
<sequence length="258" mass="28516">MRILILTRKRMLTVLCCLLCGVLAVFLAFQGIAALTASSSKRLIPIYCVKTNEKKVAISFDAAWGNEQTQTLIDILNKYHVKTTFFVVGAWVDKYPESVKALTDAGHEVCNHSDTHPHMPKLSRGDMAAQITNCNEKLKKAAGKSPILFRPPYGDYDNALMETVKSVNMYCIQWDVDSLDWKNPAPDAIVKRVMSQVKPGSIVLFHNGAKNTPTALPSVIEALQSQGYQIVPVSQLIYKDHYTIDSSGMQVPDGNASN</sequence>
<dbReference type="Gene3D" id="3.20.20.370">
    <property type="entry name" value="Glycoside hydrolase/deacetylase"/>
    <property type="match status" value="1"/>
</dbReference>